<organism evidence="2 3">
    <name type="scientific">Mannheimia varigena USDA-ARS-USMARC-1296</name>
    <dbReference type="NCBI Taxonomy" id="1433287"/>
    <lineage>
        <taxon>Bacteria</taxon>
        <taxon>Pseudomonadati</taxon>
        <taxon>Pseudomonadota</taxon>
        <taxon>Gammaproteobacteria</taxon>
        <taxon>Pasteurellales</taxon>
        <taxon>Pasteurellaceae</taxon>
        <taxon>Mannheimia</taxon>
    </lineage>
</organism>
<dbReference type="OrthoDB" id="5690789at2"/>
<protein>
    <submittedName>
        <fullName evidence="2">PlpE</fullName>
    </submittedName>
</protein>
<feature type="chain" id="PRO_5004793221" evidence="1">
    <location>
        <begin position="19"/>
        <end position="295"/>
    </location>
</feature>
<name>W0Q8S1_9PAST</name>
<sequence length="295" mass="32601">MKLNKKLILTLTASLVMAACGNSGSKAQTNIPGPQIQQPKQLEQPKQLTPQYSGYLSNYATSNVEFTKFSATTATQVQPTQLNLYQFEKTSGKYNSFTGKEVIAEKTHKSVSLSSITVQGLDGSDYKLYLLAPNSKVYYGFYSDALNNEITSIDDKYNNYFYLFDKNTISKDVPTSLTATYVKEDGFIYGSTGKEEGSTHLPQVGTVNLRFVDGKAQGEVIDRSGHNEEVFTFSGDSKNLVITPTDKNRITTQRDPASMELNFIDSKQGTNDYKYVTGTTKGDHWSGVLAAEQKP</sequence>
<dbReference type="HOGENOM" id="CLU_942694_0_0_6"/>
<keyword evidence="1" id="KW-0732">Signal</keyword>
<evidence type="ECO:0000256" key="1">
    <source>
        <dbReference type="SAM" id="SignalP"/>
    </source>
</evidence>
<dbReference type="PATRIC" id="fig|1433287.3.peg.436"/>
<dbReference type="RefSeq" id="WP_025216718.1">
    <property type="nucleotide sequence ID" value="NZ_CP006943.1"/>
</dbReference>
<proteinExistence type="predicted"/>
<gene>
    <name evidence="2" type="ORF">X808_4380</name>
</gene>
<keyword evidence="3" id="KW-1185">Reference proteome</keyword>
<dbReference type="eggNOG" id="ENOG5032BAT">
    <property type="taxonomic scope" value="Bacteria"/>
</dbReference>
<dbReference type="STRING" id="1433287.X808_4380"/>
<accession>W0Q8S1</accession>
<dbReference type="EMBL" id="CP006943">
    <property type="protein sequence ID" value="AHG74961.1"/>
    <property type="molecule type" value="Genomic_DNA"/>
</dbReference>
<dbReference type="PROSITE" id="PS51257">
    <property type="entry name" value="PROKAR_LIPOPROTEIN"/>
    <property type="match status" value="1"/>
</dbReference>
<evidence type="ECO:0000313" key="2">
    <source>
        <dbReference type="EMBL" id="AHG74961.1"/>
    </source>
</evidence>
<dbReference type="KEGG" id="mvi:X808_4380"/>
<feature type="signal peptide" evidence="1">
    <location>
        <begin position="1"/>
        <end position="18"/>
    </location>
</feature>
<reference evidence="2 3" key="1">
    <citation type="submission" date="2013-12" db="EMBL/GenBank/DDBJ databases">
        <title>Annotation of the Mannheimia varigena USDA-ARS-USMARC-1296 complete genome.</title>
        <authorList>
            <person name="Harhay G.P."/>
            <person name="Clawson M.L."/>
            <person name="Murray R.W."/>
            <person name="Lubbers B.V."/>
            <person name="Heaton M.P."/>
            <person name="Chitko-Mckown C.G."/>
            <person name="Harhay D.M."/>
            <person name="Smith T.P.L."/>
        </authorList>
    </citation>
    <scope>NUCLEOTIDE SEQUENCE [LARGE SCALE GENOMIC DNA]</scope>
    <source>
        <strain evidence="2 3">USDA-ARS-USMARC-1296</strain>
    </source>
</reference>
<dbReference type="AlphaFoldDB" id="W0Q8S1"/>
<evidence type="ECO:0000313" key="3">
    <source>
        <dbReference type="Proteomes" id="UP000066995"/>
    </source>
</evidence>
<dbReference type="Proteomes" id="UP000066995">
    <property type="component" value="Chromosome"/>
</dbReference>